<dbReference type="EMBL" id="JACEIK010002968">
    <property type="protein sequence ID" value="MCD9639658.1"/>
    <property type="molecule type" value="Genomic_DNA"/>
</dbReference>
<dbReference type="Proteomes" id="UP000823775">
    <property type="component" value="Unassembled WGS sequence"/>
</dbReference>
<keyword evidence="2" id="KW-1185">Reference proteome</keyword>
<proteinExistence type="predicted"/>
<comment type="caution">
    <text evidence="1">The sequence shown here is derived from an EMBL/GenBank/DDBJ whole genome shotgun (WGS) entry which is preliminary data.</text>
</comment>
<evidence type="ECO:0000313" key="1">
    <source>
        <dbReference type="EMBL" id="MCD9639658.1"/>
    </source>
</evidence>
<gene>
    <name evidence="1" type="ORF">HAX54_024310</name>
</gene>
<name>A0ABS8UXS3_DATST</name>
<sequence length="235" mass="26768">MSKDGTNLSDFGPASICFENRIITHIVATTLLPRKGSLSTLSNRDVFVVYCLLKKRKIEWSEWFLGYMFERYQDSSGNASLPYGMLMSRIIKAMGVDVSEFPVKEITYTYNDRAFANDSSSTALSSLMTDLQEDKETLGAVVGDMHKSNESLAILIYNVADLKKQLTLVQHERVKYFNKVLRQADLATAQDKISDNELSFAIQNSYSSQSTRLKKFYHSFSEHIINMLKYFLSRA</sequence>
<protein>
    <submittedName>
        <fullName evidence="1">Uncharacterized protein</fullName>
    </submittedName>
</protein>
<organism evidence="1 2">
    <name type="scientific">Datura stramonium</name>
    <name type="common">Jimsonweed</name>
    <name type="synonym">Common thornapple</name>
    <dbReference type="NCBI Taxonomy" id="4076"/>
    <lineage>
        <taxon>Eukaryota</taxon>
        <taxon>Viridiplantae</taxon>
        <taxon>Streptophyta</taxon>
        <taxon>Embryophyta</taxon>
        <taxon>Tracheophyta</taxon>
        <taxon>Spermatophyta</taxon>
        <taxon>Magnoliopsida</taxon>
        <taxon>eudicotyledons</taxon>
        <taxon>Gunneridae</taxon>
        <taxon>Pentapetalae</taxon>
        <taxon>asterids</taxon>
        <taxon>lamiids</taxon>
        <taxon>Solanales</taxon>
        <taxon>Solanaceae</taxon>
        <taxon>Solanoideae</taxon>
        <taxon>Datureae</taxon>
        <taxon>Datura</taxon>
    </lineage>
</organism>
<reference evidence="1 2" key="1">
    <citation type="journal article" date="2021" name="BMC Genomics">
        <title>Datura genome reveals duplications of psychoactive alkaloid biosynthetic genes and high mutation rate following tissue culture.</title>
        <authorList>
            <person name="Rajewski A."/>
            <person name="Carter-House D."/>
            <person name="Stajich J."/>
            <person name="Litt A."/>
        </authorList>
    </citation>
    <scope>NUCLEOTIDE SEQUENCE [LARGE SCALE GENOMIC DNA]</scope>
    <source>
        <strain evidence="1">AR-01</strain>
    </source>
</reference>
<accession>A0ABS8UXS3</accession>
<evidence type="ECO:0000313" key="2">
    <source>
        <dbReference type="Proteomes" id="UP000823775"/>
    </source>
</evidence>